<evidence type="ECO:0000256" key="23">
    <source>
        <dbReference type="ARBA" id="ARBA00031012"/>
    </source>
</evidence>
<dbReference type="InterPro" id="IPR014023">
    <property type="entry name" value="Mononeg_RNA_pol_cat"/>
</dbReference>
<evidence type="ECO:0000256" key="19">
    <source>
        <dbReference type="ARBA" id="ARBA00024494"/>
    </source>
</evidence>
<comment type="catalytic activity">
    <reaction evidence="25">
        <text>a 5'-end (5'-triphosphoguanosine)-adenylyl-adenylyl-cytidylyl-adenosine in mRNA + 2 S-adenosyl-L-methionine = a 5'-end (N(7)-methyl 5'-triphosphoguanosine)-(2'-O-methyladenylyl)-adenylyl-cytidylyl-adenosine in mRNA + 2 S-adenosyl-L-homocysteine + H(+)</text>
        <dbReference type="Rhea" id="RHEA:65376"/>
        <dbReference type="Rhea" id="RHEA-COMP:16797"/>
        <dbReference type="Rhea" id="RHEA-COMP:16798"/>
        <dbReference type="ChEBI" id="CHEBI:15378"/>
        <dbReference type="ChEBI" id="CHEBI:57856"/>
        <dbReference type="ChEBI" id="CHEBI:59789"/>
        <dbReference type="ChEBI" id="CHEBI:156483"/>
        <dbReference type="ChEBI" id="CHEBI:156484"/>
        <dbReference type="EC" id="2.1.1.375"/>
    </reaction>
</comment>
<evidence type="ECO:0000256" key="17">
    <source>
        <dbReference type="ARBA" id="ARBA00023200"/>
    </source>
</evidence>
<keyword evidence="30" id="KW-1185">Reference proteome</keyword>
<dbReference type="EMBL" id="KY810772">
    <property type="protein sequence ID" value="ATS17313.1"/>
    <property type="molecule type" value="Viral_cRNA"/>
</dbReference>
<comment type="catalytic activity">
    <reaction evidence="20">
        <text>a 5'-end (5'-triphosphoguanosine)-(2'-O-methyladenylyl)-adenylyl-cytidylyl-adenosine in mRNA + S-adenosyl-L-methionine = a 5'-end (N(7)-methyl 5'-triphosphoguanosine)-(2'-O-methyladenylyl)-adenylyl-cytidylyl-adenosine in mRNA + S-adenosyl-L-homocysteine</text>
        <dbReference type="Rhea" id="RHEA:65440"/>
        <dbReference type="Rhea" id="RHEA-COMP:16798"/>
        <dbReference type="Rhea" id="RHEA-COMP:16801"/>
        <dbReference type="ChEBI" id="CHEBI:57856"/>
        <dbReference type="ChEBI" id="CHEBI:59789"/>
        <dbReference type="ChEBI" id="CHEBI:156482"/>
        <dbReference type="ChEBI" id="CHEBI:156483"/>
    </reaction>
</comment>
<evidence type="ECO:0000256" key="22">
    <source>
        <dbReference type="ARBA" id="ARBA00030436"/>
    </source>
</evidence>
<evidence type="ECO:0000259" key="27">
    <source>
        <dbReference type="PROSITE" id="PS50526"/>
    </source>
</evidence>
<evidence type="ECO:0000256" key="3">
    <source>
        <dbReference type="ARBA" id="ARBA00012494"/>
    </source>
</evidence>
<keyword evidence="13" id="KW-0067">ATP-binding</keyword>
<dbReference type="GO" id="GO:0004482">
    <property type="term" value="F:mRNA 5'-cap (guanine-N7-)-methyltransferase activity"/>
    <property type="evidence" value="ECO:0007669"/>
    <property type="project" value="InterPro"/>
</dbReference>
<keyword evidence="7" id="KW-0507">mRNA processing</keyword>
<dbReference type="RefSeq" id="YP_010086794.1">
    <property type="nucleotide sequence ID" value="NC_055479.1"/>
</dbReference>
<dbReference type="InterPro" id="IPR039736">
    <property type="entry name" value="L_poly_C"/>
</dbReference>
<evidence type="ECO:0000256" key="15">
    <source>
        <dbReference type="ARBA" id="ARBA00022953"/>
    </source>
</evidence>
<comment type="catalytic activity">
    <reaction evidence="19">
        <text>a 5'-end triphospho-adenylyl-adenylyl-cytidylyl-adenosine in mRNA + GDP + H(+) = a 5'-end (5'-triphosphoguanosine)-adenylyl-adenylyl-cytidylyl-adenosine in mRNA + diphosphate</text>
        <dbReference type="Rhea" id="RHEA:65436"/>
        <dbReference type="Rhea" id="RHEA-COMP:16797"/>
        <dbReference type="Rhea" id="RHEA-COMP:16799"/>
        <dbReference type="ChEBI" id="CHEBI:15378"/>
        <dbReference type="ChEBI" id="CHEBI:33019"/>
        <dbReference type="ChEBI" id="CHEBI:58189"/>
        <dbReference type="ChEBI" id="CHEBI:156484"/>
        <dbReference type="ChEBI" id="CHEBI:156503"/>
        <dbReference type="EC" id="2.7.7.88"/>
    </reaction>
</comment>
<evidence type="ECO:0000256" key="16">
    <source>
        <dbReference type="ARBA" id="ARBA00023042"/>
    </source>
</evidence>
<dbReference type="GO" id="GO:0030430">
    <property type="term" value="C:host cell cytoplasm"/>
    <property type="evidence" value="ECO:0007669"/>
    <property type="project" value="UniProtKB-SubCell"/>
</dbReference>
<evidence type="ECO:0000313" key="29">
    <source>
        <dbReference type="EMBL" id="ATS17313.1"/>
    </source>
</evidence>
<dbReference type="GO" id="GO:0044423">
    <property type="term" value="C:virion component"/>
    <property type="evidence" value="ECO:0007669"/>
    <property type="project" value="UniProtKB-KW"/>
</dbReference>
<keyword evidence="18" id="KW-0511">Multifunctional enzyme</keyword>
<feature type="domain" description="RdRp catalytic" evidence="27">
    <location>
        <begin position="564"/>
        <end position="750"/>
    </location>
</feature>
<evidence type="ECO:0000256" key="20">
    <source>
        <dbReference type="ARBA" id="ARBA00024499"/>
    </source>
</evidence>
<keyword evidence="17" id="KW-1035">Host cytoplasm</keyword>
<evidence type="ECO:0000256" key="8">
    <source>
        <dbReference type="ARBA" id="ARBA00022679"/>
    </source>
</evidence>
<feature type="domain" description="Mononegavirus-type SAM-dependent 2'-O-MTase" evidence="28">
    <location>
        <begin position="1658"/>
        <end position="1847"/>
    </location>
</feature>
<dbReference type="Pfam" id="PF14318">
    <property type="entry name" value="Mononeg_mRNAcap"/>
    <property type="match status" value="1"/>
</dbReference>
<accession>A0A2D2PYK8</accession>
<dbReference type="PROSITE" id="PS50526">
    <property type="entry name" value="RDRP_SSRNA_NEG_NONSEG"/>
    <property type="match status" value="1"/>
</dbReference>
<evidence type="ECO:0000256" key="21">
    <source>
        <dbReference type="ARBA" id="ARBA00026099"/>
    </source>
</evidence>
<sequence length="2071" mass="235191">MNFEIESEGIKKKLYDPLPDFHLQNPLYSLNERIQAWKNKKRLPVRLYKSFHALSSASNNLEEGNPIDLLNLFLSLPVISVHPLPAYALDDCLYKLRLDSKSDHNISTKLLKDCWLKVCANFPARLWSSMREGQLLLSGLNALSSRRPLPSGFVKISETLYERRTHSVRWLISPALLGVCVNRSNKIKLIDSDWLRSVVDVCTERFLVCLGLTLGSSYNPDHYPTWDRLLPVLTWGDDVLKKHGNSGFKLLKAFEAIVLGVLQTKSTGTFVDNHRFLNNTLADLIDENVDFGVRAKSLVSYISQFESPHHLTQLYGLHRIWGHPIVDPAKGMIKMITIGQKDIIEPGPLPEVLGVHFKKMFIKSYKDKNGVYPKVRDQGTTLEQLLLGNQDWGLCSSLDLEGQWSTLKFEKNFEIPESFNLSMIVADKSVSPTLNELKANVLTRGTVMNSELRRGVLRWINSESIDPREFLKDTAEGKFPHDHKIIGLRSKERELNPTPRMFALMSHLMRVYVVITESMLSEHILPHFPQITMTDDLLSLTKKTYTTVRNQSANKAKSRLMASKTVCMSLDFEKWNGHMRQEATLHVFKSLGELFGLDDLYHVTYDIFKESYFYLADGSYVPVFNANGDFAPEPPLSFTGHKGGQEGLRQKGWTIFTVVGLDKICSEHNCSYKIMGMGDNQVLQLTMYTNKVDIQGAPTEQGMKDMQRTLKNVFSDLLETFNSLGLPLKPLETWISEDLFVYGKYPVWKGVPLSMDIKKIMRIFSNSNQEMMTAENMFNTVGGNAQAATQASPVLGVSYMIGLFMMSVCADDLLDYHPLLGEGLLKSLADQPEWVITIKKEKPRKTKLGTWRPSRMLIRRLMSMVPRVLGGYVSFNLFGLLMRGFPDPVSLALSQLYAYGVKDADDDALLVILKRWCDPIYMPDVSLKLLIEDVSSVNLLAPVTPTAGLRRVVEKYLAEGRAIRNQEFKDLMKTRVADVEDVIADQLCKGDTLHIRLLHDIMEATIFGYIKSIVSKVTKSSTILSIAVDKSTRDPLAKVIEDERNYFKFFVWRCSVEGGNLLPDCPTDLAKSMRLNGWGKSLIGVTVAFPLSYLTKTTCYRKDQGCNCEDGFISLYLPDNNVTPKEWNTAIGRNPPYLGSMTKEKLVISSGAKIYSGEPLIKRPIELMRVVGWFVPENSNTADIIRSCVGAVSDLNPNEFRGITEGSSGSEIHRYKDSSLKHGALCSSNYLYSTRYHVSTDTFSRYAKGSQNYDMMFQANLCYIVESTHLDVIDLNASGEITPKVTHFNQSCYHCISPLDETFHDLRDGEAARVIPSNKTNRYLYVRAEKVSLKLYLPPFPGWITGTMPPSEMLRMTNLERKTWLVESVVDNICIDIQGATSESNYLTTALLDIKEHNRLFYLSVSPEAVYNTLCSRMIMMAEWRCLTSADWKVPTASSIERAITAMIGDMNTDKLSGMAGFFTWPEAMKRYYFANEIVEPDTIPVNVASACKAIKISLINLLSSGKTFDVKRQHYILLEETKTSKLVLKMMIYEILRARTSRWCCLRVIGNMSPYDLANSNASLLTCHNSHVLFPKGVEGMINRAQITMDALKKSIDSEEIQDTYHVRRELIQPLLETSCRIGFSSSLFRAQLILNPNVDDHRFVSVRPSGAGDLCKLFSLPTGAEYKYTDIVSFLIHDIKRLKGALVLGNGLGGSSNVLRRMWRGKLIISTLVDTGESIPQAYPMCNNAFKFSLDPDVDSSSMINRVNDISHEGWVKSWANIIPPDVDFCVSDIEIINPTQNYDRNQVMRKVLALKSWKMLLLKDYVYSASELESRLSIALQHSDDVKMLFSGARQRVVPEFWWVIKKMKQDPLKAEIGYHKRVMQEIWSDFEHHLNYSDPLIPEILTNINHILMDEGRLAAITGRIKLWATLPIAGSALPHKGSYTRFFGYLQRGKKPADIRWEKDDLGRKLYMSDYDQLREILLGLAASMIAPLDKRNQFVDSTQYWALIWKPSRTGIWVPMLKKMERSLAPAHIYDMVPGLSIMMRRDRLLFKEYGNTIEFKPDRNRKKLCFPITKAAFIRIEREL</sequence>
<evidence type="ECO:0000256" key="5">
    <source>
        <dbReference type="ARBA" id="ARBA00022484"/>
    </source>
</evidence>
<keyword evidence="9" id="KW-0949">S-adenosyl-L-methionine</keyword>
<evidence type="ECO:0000256" key="14">
    <source>
        <dbReference type="ARBA" id="ARBA00022844"/>
    </source>
</evidence>
<dbReference type="NCBIfam" id="TIGR04198">
    <property type="entry name" value="paramyx_RNAcap"/>
    <property type="match status" value="1"/>
</dbReference>
<evidence type="ECO:0000256" key="12">
    <source>
        <dbReference type="ARBA" id="ARBA00022801"/>
    </source>
</evidence>
<proteinExistence type="predicted"/>
<evidence type="ECO:0000256" key="2">
    <source>
        <dbReference type="ARBA" id="ARBA00004328"/>
    </source>
</evidence>
<evidence type="ECO:0000313" key="30">
    <source>
        <dbReference type="Proteomes" id="UP000501771"/>
    </source>
</evidence>
<dbReference type="InterPro" id="IPR025786">
    <property type="entry name" value="Mononega_L_MeTrfase"/>
</dbReference>
<organism evidence="29 30">
    <name type="scientific">Cabbage cytorhabdovirus 1</name>
    <dbReference type="NCBI Taxonomy" id="2051550"/>
    <lineage>
        <taxon>Viruses</taxon>
        <taxon>Riboviria</taxon>
        <taxon>Orthornavirae</taxon>
        <taxon>Negarnaviricota</taxon>
        <taxon>Haploviricotina</taxon>
        <taxon>Monjiviricetes</taxon>
        <taxon>Mononegavirales</taxon>
        <taxon>Rhabdoviridae</taxon>
        <taxon>Betarhabdovirinae</taxon>
        <taxon>Alphacytorhabdovirus</taxon>
        <taxon>Alphacytorhabdovirus brassicicolae</taxon>
        <taxon>Cytorhabdovirus brassicicolae</taxon>
    </lineage>
</organism>
<dbReference type="EC" id="2.1.1.375" evidence="21"/>
<evidence type="ECO:0000256" key="25">
    <source>
        <dbReference type="ARBA" id="ARBA00047370"/>
    </source>
</evidence>
<evidence type="ECO:0000256" key="10">
    <source>
        <dbReference type="ARBA" id="ARBA00022695"/>
    </source>
</evidence>
<dbReference type="KEGG" id="vg:65102021"/>
<reference evidence="29 30" key="1">
    <citation type="journal article" date="2017" name="Front. Microbiol.">
        <title>Next Generation Sequencing for Detection and Discovery of Plant Viruses and Viroids: Comparison of Two Approaches.</title>
        <authorList>
            <person name="Pecman A."/>
            <person name="Kutnjak D."/>
            <person name="Gutierrez-Aguirre I."/>
            <person name="Adams I."/>
            <person name="Fox A."/>
            <person name="Boonham N."/>
            <person name="Ravnikar M."/>
        </authorList>
    </citation>
    <scope>NUCLEOTIDE SEQUENCE [LARGE SCALE GENOMIC DNA]</scope>
    <source>
        <strain evidence="29 30">FERA_050726</strain>
    </source>
</reference>
<comment type="catalytic activity">
    <reaction evidence="24">
        <text>a 5'-end (5'-triphosphoguanosine)-adenylyl-adenylyl-cytidylyl-adenosine in mRNA + S-adenosyl-L-methionine = a 5'-end (5'-triphosphoguanosine)-(2'-O-methyladenylyl)-adenylyl-cytidylyl-adenosine in mRNA + S-adenosyl-L-homocysteine + H(+)</text>
        <dbReference type="Rhea" id="RHEA:65380"/>
        <dbReference type="Rhea" id="RHEA-COMP:16797"/>
        <dbReference type="Rhea" id="RHEA-COMP:16801"/>
        <dbReference type="ChEBI" id="CHEBI:15378"/>
        <dbReference type="ChEBI" id="CHEBI:57856"/>
        <dbReference type="ChEBI" id="CHEBI:59789"/>
        <dbReference type="ChEBI" id="CHEBI:156482"/>
        <dbReference type="ChEBI" id="CHEBI:156484"/>
    </reaction>
</comment>
<keyword evidence="14" id="KW-0946">Virion</keyword>
<keyword evidence="8" id="KW-0808">Transferase</keyword>
<keyword evidence="16" id="KW-0506">mRNA capping</keyword>
<keyword evidence="15" id="KW-0693">Viral RNA replication</keyword>
<name>A0A2D2PYK8_9RHAB</name>
<dbReference type="GO" id="GO:0005524">
    <property type="term" value="F:ATP binding"/>
    <property type="evidence" value="ECO:0007669"/>
    <property type="project" value="UniProtKB-KW"/>
</dbReference>
<evidence type="ECO:0000256" key="24">
    <source>
        <dbReference type="ARBA" id="ARBA00047332"/>
    </source>
</evidence>
<dbReference type="EC" id="2.7.7.48" evidence="3"/>
<dbReference type="GO" id="GO:0016787">
    <property type="term" value="F:hydrolase activity"/>
    <property type="evidence" value="ECO:0007669"/>
    <property type="project" value="UniProtKB-KW"/>
</dbReference>
<dbReference type="GO" id="GO:0003968">
    <property type="term" value="F:RNA-directed RNA polymerase activity"/>
    <property type="evidence" value="ECO:0007669"/>
    <property type="project" value="UniProtKB-KW"/>
</dbReference>
<keyword evidence="12" id="KW-0378">Hydrolase</keyword>
<evidence type="ECO:0000256" key="4">
    <source>
        <dbReference type="ARBA" id="ARBA00012582"/>
    </source>
</evidence>
<dbReference type="PROSITE" id="PS51590">
    <property type="entry name" value="SAM_MT_MNV_L"/>
    <property type="match status" value="1"/>
</dbReference>
<comment type="subcellular location">
    <subcellularLocation>
        <location evidence="1">Host cytoplasm</location>
    </subcellularLocation>
    <subcellularLocation>
        <location evidence="2">Virion</location>
    </subcellularLocation>
</comment>
<evidence type="ECO:0000256" key="7">
    <source>
        <dbReference type="ARBA" id="ARBA00022664"/>
    </source>
</evidence>
<protein>
    <recommendedName>
        <fullName evidence="23">Replicase</fullName>
        <ecNumber evidence="21">2.1.1.375</ecNumber>
        <ecNumber evidence="3">2.7.7.48</ecNumber>
        <ecNumber evidence="4">2.7.7.88</ecNumber>
    </recommendedName>
    <alternativeName>
        <fullName evidence="22">Transcriptase</fullName>
    </alternativeName>
</protein>
<evidence type="ECO:0000256" key="11">
    <source>
        <dbReference type="ARBA" id="ARBA00022741"/>
    </source>
</evidence>
<evidence type="ECO:0000259" key="28">
    <source>
        <dbReference type="PROSITE" id="PS51590"/>
    </source>
</evidence>
<keyword evidence="6" id="KW-0489">Methyltransferase</keyword>
<evidence type="ECO:0000256" key="1">
    <source>
        <dbReference type="ARBA" id="ARBA00004192"/>
    </source>
</evidence>
<evidence type="ECO:0000256" key="18">
    <source>
        <dbReference type="ARBA" id="ARBA00023268"/>
    </source>
</evidence>
<dbReference type="InterPro" id="IPR026890">
    <property type="entry name" value="Mononeg_mRNAcap"/>
</dbReference>
<evidence type="ECO:0000256" key="26">
    <source>
        <dbReference type="ARBA" id="ARBA00048548"/>
    </source>
</evidence>
<keyword evidence="11" id="KW-0547">Nucleotide-binding</keyword>
<evidence type="ECO:0000256" key="13">
    <source>
        <dbReference type="ARBA" id="ARBA00022840"/>
    </source>
</evidence>
<keyword evidence="5 29" id="KW-0696">RNA-directed RNA polymerase</keyword>
<evidence type="ECO:0000256" key="6">
    <source>
        <dbReference type="ARBA" id="ARBA00022603"/>
    </source>
</evidence>
<evidence type="ECO:0000256" key="9">
    <source>
        <dbReference type="ARBA" id="ARBA00022691"/>
    </source>
</evidence>
<dbReference type="EC" id="2.7.7.88" evidence="4"/>
<dbReference type="GeneID" id="65102021"/>
<comment type="catalytic activity">
    <reaction evidence="26">
        <text>GTP + H2O = GDP + phosphate + H(+)</text>
        <dbReference type="Rhea" id="RHEA:19669"/>
        <dbReference type="ChEBI" id="CHEBI:15377"/>
        <dbReference type="ChEBI" id="CHEBI:15378"/>
        <dbReference type="ChEBI" id="CHEBI:37565"/>
        <dbReference type="ChEBI" id="CHEBI:43474"/>
        <dbReference type="ChEBI" id="CHEBI:58189"/>
    </reaction>
</comment>
<dbReference type="Proteomes" id="UP000501771">
    <property type="component" value="Segment"/>
</dbReference>
<dbReference type="Pfam" id="PF00946">
    <property type="entry name" value="Mononeg_RNA_pol"/>
    <property type="match status" value="1"/>
</dbReference>
<keyword evidence="10" id="KW-0548">Nucleotidyltransferase</keyword>